<dbReference type="GO" id="GO:0030593">
    <property type="term" value="P:neutrophil chemotaxis"/>
    <property type="evidence" value="ECO:0000318"/>
    <property type="project" value="GO_Central"/>
</dbReference>
<dbReference type="SUPFAM" id="SSF54117">
    <property type="entry name" value="Interleukin 8-like chemokines"/>
    <property type="match status" value="1"/>
</dbReference>
<dbReference type="PRINTS" id="PR00437">
    <property type="entry name" value="SMALLCYTKCXC"/>
</dbReference>
<dbReference type="Bgee" id="ENSLOCG00000003282">
    <property type="expression patterns" value="Expressed in bone element and 10 other cell types or tissues"/>
</dbReference>
<dbReference type="InterPro" id="IPR033899">
    <property type="entry name" value="CXC_Chemokine_domain"/>
</dbReference>
<dbReference type="SMART" id="SM00199">
    <property type="entry name" value="SCY"/>
    <property type="match status" value="1"/>
</dbReference>
<evidence type="ECO:0000313" key="8">
    <source>
        <dbReference type="Ensembl" id="ENSLOCP00000003879.1"/>
    </source>
</evidence>
<protein>
    <submittedName>
        <fullName evidence="8">C-X-C motif chemokine 13-like</fullName>
    </submittedName>
</protein>
<evidence type="ECO:0000256" key="1">
    <source>
        <dbReference type="ARBA" id="ARBA00004613"/>
    </source>
</evidence>
<reference evidence="8" key="3">
    <citation type="submission" date="2025-09" db="UniProtKB">
        <authorList>
            <consortium name="Ensembl"/>
        </authorList>
    </citation>
    <scope>IDENTIFICATION</scope>
</reference>
<accession>W5M671</accession>
<dbReference type="STRING" id="7918.ENSLOCP00000003879"/>
<feature type="signal peptide" evidence="6">
    <location>
        <begin position="1"/>
        <end position="22"/>
    </location>
</feature>
<keyword evidence="4" id="KW-0964">Secreted</keyword>
<dbReference type="GO" id="GO:0006954">
    <property type="term" value="P:inflammatory response"/>
    <property type="evidence" value="ECO:0000318"/>
    <property type="project" value="GO_Central"/>
</dbReference>
<name>W5M671_LEPOC</name>
<dbReference type="Gene3D" id="2.40.50.40">
    <property type="match status" value="1"/>
</dbReference>
<dbReference type="GO" id="GO:0045236">
    <property type="term" value="F:CXCR chemokine receptor binding"/>
    <property type="evidence" value="ECO:0000318"/>
    <property type="project" value="GO_Central"/>
</dbReference>
<dbReference type="OMA" id="PQGSFCR"/>
<dbReference type="InParanoid" id="W5M671"/>
<dbReference type="Pfam" id="PF00048">
    <property type="entry name" value="IL8"/>
    <property type="match status" value="1"/>
</dbReference>
<dbReference type="GeneTree" id="ENSGT01000000214878"/>
<evidence type="ECO:0000259" key="7">
    <source>
        <dbReference type="SMART" id="SM00199"/>
    </source>
</evidence>
<evidence type="ECO:0000256" key="4">
    <source>
        <dbReference type="ARBA" id="ARBA00022525"/>
    </source>
</evidence>
<evidence type="ECO:0000256" key="6">
    <source>
        <dbReference type="SAM" id="SignalP"/>
    </source>
</evidence>
<dbReference type="Proteomes" id="UP000018468">
    <property type="component" value="Linkage group LG23"/>
</dbReference>
<reference evidence="9" key="1">
    <citation type="submission" date="2011-12" db="EMBL/GenBank/DDBJ databases">
        <title>The Draft Genome of Lepisosteus oculatus.</title>
        <authorList>
            <consortium name="The Broad Institute Genome Assembly &amp; Analysis Group"/>
            <consortium name="Computational R&amp;D Group"/>
            <consortium name="and Sequencing Platform"/>
            <person name="Di Palma F."/>
            <person name="Alfoldi J."/>
            <person name="Johnson J."/>
            <person name="Berlin A."/>
            <person name="Gnerre S."/>
            <person name="Jaffe D."/>
            <person name="MacCallum I."/>
            <person name="Young S."/>
            <person name="Walker B.J."/>
            <person name="Lander E.S."/>
            <person name="Lindblad-Toh K."/>
        </authorList>
    </citation>
    <scope>NUCLEOTIDE SEQUENCE [LARGE SCALE GENOMIC DNA]</scope>
</reference>
<proteinExistence type="inferred from homology"/>
<dbReference type="InterPro" id="IPR039809">
    <property type="entry name" value="Chemokine_b/g/d"/>
</dbReference>
<dbReference type="AlphaFoldDB" id="W5M671"/>
<dbReference type="InterPro" id="IPR001811">
    <property type="entry name" value="Chemokine_IL8-like_dom"/>
</dbReference>
<dbReference type="GO" id="GO:0061844">
    <property type="term" value="P:antimicrobial humoral immune response mediated by antimicrobial peptide"/>
    <property type="evidence" value="ECO:0000318"/>
    <property type="project" value="GO_Central"/>
</dbReference>
<evidence type="ECO:0000256" key="2">
    <source>
        <dbReference type="ARBA" id="ARBA00010665"/>
    </source>
</evidence>
<dbReference type="FunFam" id="2.40.50.40:FF:000004">
    <property type="entry name" value="C-X-C motif chemokine"/>
    <property type="match status" value="1"/>
</dbReference>
<keyword evidence="9" id="KW-1185">Reference proteome</keyword>
<organism evidence="8 9">
    <name type="scientific">Lepisosteus oculatus</name>
    <name type="common">Spotted gar</name>
    <dbReference type="NCBI Taxonomy" id="7918"/>
    <lineage>
        <taxon>Eukaryota</taxon>
        <taxon>Metazoa</taxon>
        <taxon>Chordata</taxon>
        <taxon>Craniata</taxon>
        <taxon>Vertebrata</taxon>
        <taxon>Euteleostomi</taxon>
        <taxon>Actinopterygii</taxon>
        <taxon>Neopterygii</taxon>
        <taxon>Holostei</taxon>
        <taxon>Semionotiformes</taxon>
        <taxon>Lepisosteidae</taxon>
        <taxon>Lepisosteus</taxon>
    </lineage>
</organism>
<feature type="chain" id="PRO_5004865612" evidence="6">
    <location>
        <begin position="23"/>
        <end position="92"/>
    </location>
</feature>
<dbReference type="GO" id="GO:0042056">
    <property type="term" value="F:chemoattractant activity"/>
    <property type="evidence" value="ECO:0007669"/>
    <property type="project" value="UniProtKB-ARBA"/>
</dbReference>
<keyword evidence="6" id="KW-0732">Signal</keyword>
<dbReference type="InterPro" id="IPR001089">
    <property type="entry name" value="Chemokine_CXC"/>
</dbReference>
<evidence type="ECO:0000313" key="9">
    <source>
        <dbReference type="Proteomes" id="UP000018468"/>
    </source>
</evidence>
<evidence type="ECO:0000256" key="3">
    <source>
        <dbReference type="ARBA" id="ARBA00022514"/>
    </source>
</evidence>
<evidence type="ECO:0000256" key="5">
    <source>
        <dbReference type="ARBA" id="ARBA00054901"/>
    </source>
</evidence>
<dbReference type="GO" id="GO:0008009">
    <property type="term" value="F:chemokine activity"/>
    <property type="evidence" value="ECO:0000318"/>
    <property type="project" value="GO_Central"/>
</dbReference>
<feature type="domain" description="Chemokine interleukin-8-like" evidence="7">
    <location>
        <begin position="31"/>
        <end position="92"/>
    </location>
</feature>
<dbReference type="InterPro" id="IPR036048">
    <property type="entry name" value="Interleukin_8-like_sf"/>
</dbReference>
<dbReference type="Ensembl" id="ENSLOCT00000003887.1">
    <property type="protein sequence ID" value="ENSLOCP00000003879.1"/>
    <property type="gene ID" value="ENSLOCG00000003282.1"/>
</dbReference>
<sequence length="92" mass="10407">MTQKASLLLATLAICCIATSYALPMEGIISDLKCRCVRYTSAYINPRNFRHIEIIPQGARCRRTEIIVTLRNNNIVCVDPQAQWINQLISNV</sequence>
<dbReference type="eggNOG" id="ENOG502SEXJ">
    <property type="taxonomic scope" value="Eukaryota"/>
</dbReference>
<comment type="similarity">
    <text evidence="2">Belongs to the intercrine alpha (chemokine CxC) family.</text>
</comment>
<reference evidence="8" key="2">
    <citation type="submission" date="2025-08" db="UniProtKB">
        <authorList>
            <consortium name="Ensembl"/>
        </authorList>
    </citation>
    <scope>IDENTIFICATION</scope>
</reference>
<comment type="subcellular location">
    <subcellularLocation>
        <location evidence="1">Secreted</location>
    </subcellularLocation>
</comment>
<dbReference type="EMBL" id="AHAT01010573">
    <property type="status" value="NOT_ANNOTATED_CDS"/>
    <property type="molecule type" value="Genomic_DNA"/>
</dbReference>
<dbReference type="PANTHER" id="PTHR12015">
    <property type="entry name" value="SMALL INDUCIBLE CYTOKINE A"/>
    <property type="match status" value="1"/>
</dbReference>
<dbReference type="CDD" id="cd00273">
    <property type="entry name" value="Chemokine_CXC"/>
    <property type="match status" value="1"/>
</dbReference>
<dbReference type="PANTHER" id="PTHR12015:SF203">
    <property type="entry name" value="CHEMOKINE INTERLEUKIN-8-LIKE DOMAIN-CONTAINING PROTEIN"/>
    <property type="match status" value="1"/>
</dbReference>
<dbReference type="HOGENOM" id="CLU_143902_3_0_1"/>
<dbReference type="GO" id="GO:0071222">
    <property type="term" value="P:cellular response to lipopolysaccharide"/>
    <property type="evidence" value="ECO:0000318"/>
    <property type="project" value="GO_Central"/>
</dbReference>
<dbReference type="GO" id="GO:0005615">
    <property type="term" value="C:extracellular space"/>
    <property type="evidence" value="ECO:0000318"/>
    <property type="project" value="GO_Central"/>
</dbReference>
<keyword evidence="3" id="KW-0202">Cytokine</keyword>
<dbReference type="PRINTS" id="PR00436">
    <property type="entry name" value="INTERLEUKIN8"/>
</dbReference>
<comment type="function">
    <text evidence="5">Ligand for cxcr3.2. Chemotactic for macrophages.</text>
</comment>